<evidence type="ECO:0000259" key="2">
    <source>
        <dbReference type="PROSITE" id="PS51820"/>
    </source>
</evidence>
<proteinExistence type="predicted"/>
<evidence type="ECO:0000256" key="1">
    <source>
        <dbReference type="SAM" id="MobiDB-lite"/>
    </source>
</evidence>
<evidence type="ECO:0000313" key="3">
    <source>
        <dbReference type="EMBL" id="RXZ71881.1"/>
    </source>
</evidence>
<protein>
    <recommendedName>
        <fullName evidence="2">PA14 domain-containing protein</fullName>
    </recommendedName>
</protein>
<reference evidence="3 4" key="1">
    <citation type="submission" date="2019-01" db="EMBL/GenBank/DDBJ databases">
        <title>Agromyces.</title>
        <authorList>
            <person name="Li J."/>
        </authorList>
    </citation>
    <scope>NUCLEOTIDE SEQUENCE [LARGE SCALE GENOMIC DNA]</scope>
    <source>
        <strain evidence="3 4">DSM 15934</strain>
    </source>
</reference>
<dbReference type="Gene3D" id="3.90.182.10">
    <property type="entry name" value="Toxin - Anthrax Protective Antigen,domain 1"/>
    <property type="match status" value="1"/>
</dbReference>
<gene>
    <name evidence="3" type="ORF">ESP51_07060</name>
</gene>
<keyword evidence="4" id="KW-1185">Reference proteome</keyword>
<feature type="domain" description="PA14" evidence="2">
    <location>
        <begin position="1340"/>
        <end position="1489"/>
    </location>
</feature>
<dbReference type="InterPro" id="IPR022385">
    <property type="entry name" value="Rhs_assc_core"/>
</dbReference>
<dbReference type="Gene3D" id="2.180.10.10">
    <property type="entry name" value="RHS repeat-associated core"/>
    <property type="match status" value="1"/>
</dbReference>
<dbReference type="SMART" id="SM00758">
    <property type="entry name" value="PA14"/>
    <property type="match status" value="2"/>
</dbReference>
<dbReference type="Proteomes" id="UP000293865">
    <property type="component" value="Unassembled WGS sequence"/>
</dbReference>
<dbReference type="Pfam" id="PF07691">
    <property type="entry name" value="PA14"/>
    <property type="match status" value="2"/>
</dbReference>
<dbReference type="InterPro" id="IPR037524">
    <property type="entry name" value="PA14/GLEYA"/>
</dbReference>
<feature type="domain" description="PA14" evidence="2">
    <location>
        <begin position="786"/>
        <end position="948"/>
    </location>
</feature>
<feature type="region of interest" description="Disordered" evidence="1">
    <location>
        <begin position="1169"/>
        <end position="1195"/>
    </location>
</feature>
<accession>A0A4Q2L6L8</accession>
<name>A0A4Q2L6L8_9MICO</name>
<dbReference type="NCBIfam" id="TIGR03696">
    <property type="entry name" value="Rhs_assc_core"/>
    <property type="match status" value="1"/>
</dbReference>
<dbReference type="OrthoDB" id="3751446at2"/>
<organism evidence="3 4">
    <name type="scientific">Agromyces albus</name>
    <dbReference type="NCBI Taxonomy" id="205332"/>
    <lineage>
        <taxon>Bacteria</taxon>
        <taxon>Bacillati</taxon>
        <taxon>Actinomycetota</taxon>
        <taxon>Actinomycetes</taxon>
        <taxon>Micrococcales</taxon>
        <taxon>Microbacteriaceae</taxon>
        <taxon>Agromyces</taxon>
    </lineage>
</organism>
<evidence type="ECO:0000313" key="4">
    <source>
        <dbReference type="Proteomes" id="UP000293865"/>
    </source>
</evidence>
<comment type="caution">
    <text evidence="3">The sequence shown here is derived from an EMBL/GenBank/DDBJ whole genome shotgun (WGS) entry which is preliminary data.</text>
</comment>
<dbReference type="SUPFAM" id="SSF56988">
    <property type="entry name" value="Anthrax protective antigen"/>
    <property type="match status" value="2"/>
</dbReference>
<feature type="compositionally biased region" description="Polar residues" evidence="1">
    <location>
        <begin position="1176"/>
        <end position="1187"/>
    </location>
</feature>
<dbReference type="PROSITE" id="PS51820">
    <property type="entry name" value="PA14"/>
    <property type="match status" value="2"/>
</dbReference>
<dbReference type="InterPro" id="IPR011658">
    <property type="entry name" value="PA14_dom"/>
</dbReference>
<dbReference type="EMBL" id="SDPN01000009">
    <property type="protein sequence ID" value="RXZ71881.1"/>
    <property type="molecule type" value="Genomic_DNA"/>
</dbReference>
<sequence length="2330" mass="247094">MRRGNVVSMHCRGGSLVSFGGSVRHGLRDGVVACLLVVVLSVTTVQPALAEEPAGGDGVAAPSVEEMLALPPAQTEESAEAAVEAVSIEPEVPAGQFEPDTVNAADVPETPDLVAPTSEMPSPGEAEFPDESDVLKRTEFSTTYDLGGEERFTEVSVAPLNVRVDGDWVPIETGIAGTGFWSFLGVGGGEVVRHPLAPVFKETASDAGVFSIDAGGQRVAFTLEDASGAKLQRDLNPFGGEDNRVEYPGVFANTDLVYEVERAEVKELFRLREAPGEQGRTSWSWLVDAGDLVPVVTELGAIEFQDADGEVGFVVPAPQMWDSASTDGTSGNATQSVDIDVDAAGDGWRLTLTASRAWLNDSDRVYPVMVDPTAWADYYDSHAYKTNGQYNHNYGIQMGNTNENGIWRTVAKFNYEQFFGKQILNADIYFSPPSSDSTTTTRWGSLHHATAFNYNGVGATLGGIRIDAAGGEVNDDRLTTQIAQWVRDRTSGAYLMFRGDESATYTYKHVAASMYVEWKDFPTAGTIASPPSPGNGATTSLTPTLKVTGATNPGGGGLLYRFRIGSGSNPDTSKVWESQWQSSDQVVVPNSALLAGKTYYWKAEVHDGHNGTWGTSTVRGSAVWKFNTTTPGLPAQSTSSPGASAIMATLRPKLSTGAVTDADGKPVSGYKFSISTGTDGFTGAVANSGWIPEPTWTVPAGTLQDGGSYAWTVKTKDQYGEYFTNWTNKLRVDLRVGTAGPAPTDTAGPVTVNLANGNVNLSFSSPTVAAAGGSMGYSFTYNSQQASNQGLLGKYYDHNPTDGSTVTYPLSVSAGTLAMQRIDPQVSFLWKTTSPGEGVPAENFRVRWDGFIQGPTGRYEFGMVRDNGARIKINNAYVYDYYTDSHTNGQIQWETSKDLTFQENATPLKFEMDYFDGVSTATAQVWVRKTDANGNGIDDTKMEVPPSWFTRSLTTMPPGWEASTPLAGAGNVFTQVRVSENSVTVTDAAGATHTYTKTNGGYQPPVGEIGVLVVGRDGKVSLTDGTGAIHTFRKDGMFENVKHPFDLKKPAAPLMNYDSAGRLTEIRDPLSKDAQGVYQRVVKFSYQVAGTTCPSAPGHTTPPAGMLCEITYPGHVTGQPDTTQLFYLGGQLEKIVDPGGETARFKYSAFNGLLDGVWDSLQNDWLAADSSRDPAGTTSGTTISYAQTDPADEDSPWRATAVTLAAPDGVAPAEQPSKTYVYGAGITHVDVAGLDVPETEGSNGYARTVTFDDGLRTLSDQSASGLTAHTEWNMKDQVLSRTDPWDVKSTTLYDGRDRPTDTYGPAPADCFDNDPMSLTYRKPIAPCASSTAHTSTRYDEGMQGLRAEYFPNQTLTGQPTAYGLGIGSTYGFGPVDRNWGTGAPYGAAPSADNWSLRLSGTITFETDGAQQLWLWADDGAQLWIDDVRIIDFWRIGSAGWSSVGNFDTGTQRTRRIRIEYMERATDAVLKLAWGASKTTVPGTALAPDYGLVTSTTTDDQLLAGSPAGAGVTALNTATSYGTAYLGLPTQTTVDPAGLNLRIVTGYDTYNRPTSRYLPAAVADGKTTDTTYGTKSEYYGDAQTLASAYPSATEPICELPLTTAQYGFLWKHTQPGETGAQVVTEFVYDVLGRTVGSKRTGDTAWSCTTFDTRGRTTNVTSAPTDTAPGRTATFGFLEPVTGDPLVSWTQGDVEGSPTGGRITTRVDLLGRTITYTDVWGVATATDYAPLTGRVETVTTRDPGGAVVQRHGFDYDIDGRVELVTTGSDDAVIADPVYANGRLVSVDYPAAGAGAGNGSALTGIERGPAGATTAITWAFPTGAGVTDAVTRSQSGRIVGNTLTDGATTYTSGYTFDAGGRLTQATIPGSTISYGFGDTTGCAAPAFAKAGLNNNRTSTTTTPTDGTPTTTTYCYDKADRLLSSAAAGSPSGANPVADGLAPAELSYDKHGNTVKLADQEIGYDSTDQHVRSSLPDGTVVAYLRDSTGRIVQRMETPAGQNAEVTVMRYGFSGAGDAPILVLDGYSNVAQSVIGLPGGVTLSRLGGGEAWSYPNIHGDIVVMAGETGVRTPQVSRFDPFGQPIDPATGQIGTGAADDAGPDTLVGNADWGWLGSHRKLTEHAGSIHTIEMGARQYVPALGRFLEVDPIEGGVTNNYDYPADPINKTDLTGNMIDCGCSNGKVGAKRAWYQVGSYSYSYAFPIARKNRYTSAKSVMSVFKANPSVFPFKIDGCNSFVNRTNCTLVGATPAEGTARVWVTTTPTSVTFTVTSNGYFDPPGSRITFSTEETGGMVYLRQTGSADQVNVLAAAGVAGGGAWASWSNQANDLSALLLP</sequence>